<dbReference type="SUPFAM" id="SSF46955">
    <property type="entry name" value="Putative DNA-binding domain"/>
    <property type="match status" value="2"/>
</dbReference>
<dbReference type="GO" id="GO:0003677">
    <property type="term" value="F:DNA binding"/>
    <property type="evidence" value="ECO:0007669"/>
    <property type="project" value="UniProtKB-KW"/>
</dbReference>
<name>A0A9D0ZPA8_9FIRM</name>
<feature type="domain" description="HTH merR-type" evidence="2">
    <location>
        <begin position="7"/>
        <end position="77"/>
    </location>
</feature>
<dbReference type="PRINTS" id="PR00040">
    <property type="entry name" value="HTHMERR"/>
</dbReference>
<dbReference type="PANTHER" id="PTHR30204:SF97">
    <property type="entry name" value="MERR FAMILY REGULATORY PROTEIN"/>
    <property type="match status" value="1"/>
</dbReference>
<dbReference type="InterPro" id="IPR047057">
    <property type="entry name" value="MerR_fam"/>
</dbReference>
<evidence type="ECO:0000256" key="1">
    <source>
        <dbReference type="ARBA" id="ARBA00023125"/>
    </source>
</evidence>
<gene>
    <name evidence="3" type="ORF">IAA52_08660</name>
</gene>
<evidence type="ECO:0000259" key="2">
    <source>
        <dbReference type="PROSITE" id="PS50937"/>
    </source>
</evidence>
<reference evidence="3" key="2">
    <citation type="journal article" date="2021" name="PeerJ">
        <title>Extensive microbial diversity within the chicken gut microbiome revealed by metagenomics and culture.</title>
        <authorList>
            <person name="Gilroy R."/>
            <person name="Ravi A."/>
            <person name="Getino M."/>
            <person name="Pursley I."/>
            <person name="Horton D.L."/>
            <person name="Alikhan N.F."/>
            <person name="Baker D."/>
            <person name="Gharbi K."/>
            <person name="Hall N."/>
            <person name="Watson M."/>
            <person name="Adriaenssens E.M."/>
            <person name="Foster-Nyarko E."/>
            <person name="Jarju S."/>
            <person name="Secka A."/>
            <person name="Antonio M."/>
            <person name="Oren A."/>
            <person name="Chaudhuri R.R."/>
            <person name="La Ragione R."/>
            <person name="Hildebrand F."/>
            <person name="Pallen M.J."/>
        </authorList>
    </citation>
    <scope>NUCLEOTIDE SEQUENCE</scope>
    <source>
        <strain evidence="3">ChiSjej6B24-2974</strain>
    </source>
</reference>
<dbReference type="GO" id="GO:0003700">
    <property type="term" value="F:DNA-binding transcription factor activity"/>
    <property type="evidence" value="ECO:0007669"/>
    <property type="project" value="InterPro"/>
</dbReference>
<reference evidence="3" key="1">
    <citation type="submission" date="2020-10" db="EMBL/GenBank/DDBJ databases">
        <authorList>
            <person name="Gilroy R."/>
        </authorList>
    </citation>
    <scope>NUCLEOTIDE SEQUENCE</scope>
    <source>
        <strain evidence="3">ChiSjej6B24-2974</strain>
    </source>
</reference>
<dbReference type="EMBL" id="DVFZ01000086">
    <property type="protein sequence ID" value="HIQ83161.1"/>
    <property type="molecule type" value="Genomic_DNA"/>
</dbReference>
<keyword evidence="1" id="KW-0238">DNA-binding</keyword>
<dbReference type="InterPro" id="IPR000551">
    <property type="entry name" value="MerR-type_HTH_dom"/>
</dbReference>
<dbReference type="Gene3D" id="1.10.1660.10">
    <property type="match status" value="2"/>
</dbReference>
<dbReference type="Pfam" id="PF13411">
    <property type="entry name" value="MerR_1"/>
    <property type="match status" value="2"/>
</dbReference>
<evidence type="ECO:0000313" key="4">
    <source>
        <dbReference type="Proteomes" id="UP000824260"/>
    </source>
</evidence>
<comment type="caution">
    <text evidence="3">The sequence shown here is derived from an EMBL/GenBank/DDBJ whole genome shotgun (WGS) entry which is preliminary data.</text>
</comment>
<dbReference type="PANTHER" id="PTHR30204">
    <property type="entry name" value="REDOX-CYCLING DRUG-SENSING TRANSCRIPTIONAL ACTIVATOR SOXR"/>
    <property type="match status" value="1"/>
</dbReference>
<dbReference type="InterPro" id="IPR009061">
    <property type="entry name" value="DNA-bd_dom_put_sf"/>
</dbReference>
<sequence>MNAQKNLLRIGELAREAGVSVTTVKFYVKEGLIRPARKTGRNMAYYDRSCISAIALIRKLQRERYYPLSVIKRLMEAAPVERVELELLDAIHKVDLPDSEMPNPEERLPLSEAARRTELTARQIARLTECGALAPVREGRRKLYSADDLGVMALAKRRLDAGIPFEQTVRSFSIYENALREAVRAEVDDFTSGALMSGSVTAEAGARMIRVSDETLDGFIALRRKALNRAFGSRRLEDLGRFETALGQAMARVEAALHAAGQERAMDDCLAVHAGKPVGERLLDEAAAHFWGFARAGGDIARALAESVRARDFFVALEPAGERAAALACLKAVWLSLAPAVLGCAEAGRAALEALPETPAAALRAFLAERDKGA</sequence>
<dbReference type="AlphaFoldDB" id="A0A9D0ZPA8"/>
<protein>
    <submittedName>
        <fullName evidence="3">MerR family transcriptional regulator</fullName>
    </submittedName>
</protein>
<dbReference type="SMART" id="SM00422">
    <property type="entry name" value="HTH_MERR"/>
    <property type="match status" value="1"/>
</dbReference>
<dbReference type="PROSITE" id="PS50937">
    <property type="entry name" value="HTH_MERR_2"/>
    <property type="match status" value="1"/>
</dbReference>
<evidence type="ECO:0000313" key="3">
    <source>
        <dbReference type="EMBL" id="HIQ83161.1"/>
    </source>
</evidence>
<organism evidence="3 4">
    <name type="scientific">Candidatus Pullichristensenella stercorigallinarum</name>
    <dbReference type="NCBI Taxonomy" id="2840909"/>
    <lineage>
        <taxon>Bacteria</taxon>
        <taxon>Bacillati</taxon>
        <taxon>Bacillota</taxon>
        <taxon>Clostridia</taxon>
        <taxon>Candidatus Pullichristensenella</taxon>
    </lineage>
</organism>
<proteinExistence type="predicted"/>
<dbReference type="Proteomes" id="UP000824260">
    <property type="component" value="Unassembled WGS sequence"/>
</dbReference>
<accession>A0A9D0ZPA8</accession>